<accession>A0A8H5FEJ5</accession>
<evidence type="ECO:0000256" key="3">
    <source>
        <dbReference type="ARBA" id="ARBA00023002"/>
    </source>
</evidence>
<sequence length="689" mass="75782">MFVRVTPIILTFEPSMAQIFEDESLPSVLAEIAGSLETLGTDYALLSSALERSVIYKATPTGFGDAMRAAHSAGAISADFMSTVERHEPALCAMIRHEEDRRLNFRALCALRFSCLLHDAERLLERPQHMLLRAALYMHADNLEEVEATYLLMATQKMFPSYGILTGSGTSKPVLTSCYALRMETANVLPSIEKAVRLVRDGADVGIGVQSLACRGSVVDGTVQAGVPLAISALEAMLQALGTSMNRPSGAISVFVEPWHTDIEGLLKLIRKRSKVFRDGPRLEFGFLINDLFLHRVHADQPWTLVCPSRAPQLESLHGSAFEAEYTRVETGGHGSRQIGARKLWNNILDTIIATGGPFILYKDAIYGTIAFPRIYLMKIDRFFQARGNCGATVSDSTSFDGKEHILAAYLQALGAGSMLTLILPSFVTAEGAMDFQELSRVTRKAVDALNGVVDRTSRPLPPDGVFEGKPTAIRVGTNGFADLMVALGHSYDSSVARELNVAIAELVQYIALDQSCALLKTRGPISAPLNPNSETSTRLVQDHIWSLRELSNRYDWGALRARVTTEGLRNCDVTVYDSDPMTSIITGCSESSEPFRSLIAVLNGPSGLFVNIPRRFMGALERSNLWDDEVRDRIVEHRGSIQTMAKVPSSVRSAYRTVWDIEQSTIIRFALERAPFLCRAQDRVNDLC</sequence>
<dbReference type="InterPro" id="IPR008926">
    <property type="entry name" value="RNR_R1-su_N"/>
</dbReference>
<dbReference type="Pfam" id="PF00317">
    <property type="entry name" value="Ribonuc_red_lgN"/>
    <property type="match status" value="1"/>
</dbReference>
<organism evidence="7 8">
    <name type="scientific">Ephemerocybe angulata</name>
    <dbReference type="NCBI Taxonomy" id="980116"/>
    <lineage>
        <taxon>Eukaryota</taxon>
        <taxon>Fungi</taxon>
        <taxon>Dikarya</taxon>
        <taxon>Basidiomycota</taxon>
        <taxon>Agaricomycotina</taxon>
        <taxon>Agaricomycetes</taxon>
        <taxon>Agaricomycetidae</taxon>
        <taxon>Agaricales</taxon>
        <taxon>Agaricineae</taxon>
        <taxon>Psathyrellaceae</taxon>
        <taxon>Ephemerocybe</taxon>
    </lineage>
</organism>
<feature type="domain" description="Ribonucleotide reductase large subunit C-terminal" evidence="6">
    <location>
        <begin position="177"/>
        <end position="366"/>
    </location>
</feature>
<comment type="catalytic activity">
    <reaction evidence="4">
        <text>a 2'-deoxyribonucleoside 5'-diphosphate + [thioredoxin]-disulfide + H2O = a ribonucleoside 5'-diphosphate + [thioredoxin]-dithiol</text>
        <dbReference type="Rhea" id="RHEA:23252"/>
        <dbReference type="Rhea" id="RHEA-COMP:10698"/>
        <dbReference type="Rhea" id="RHEA-COMP:10700"/>
        <dbReference type="ChEBI" id="CHEBI:15377"/>
        <dbReference type="ChEBI" id="CHEBI:29950"/>
        <dbReference type="ChEBI" id="CHEBI:50058"/>
        <dbReference type="ChEBI" id="CHEBI:57930"/>
        <dbReference type="ChEBI" id="CHEBI:73316"/>
        <dbReference type="EC" id="1.17.4.1"/>
    </reaction>
</comment>
<dbReference type="PANTHER" id="PTHR11573:SF6">
    <property type="entry name" value="RIBONUCLEOSIDE-DIPHOSPHATE REDUCTASE LARGE SUBUNIT"/>
    <property type="match status" value="1"/>
</dbReference>
<dbReference type="PRINTS" id="PR01183">
    <property type="entry name" value="RIBORDTASEM1"/>
</dbReference>
<proteinExistence type="inferred from homology"/>
<name>A0A8H5FEJ5_9AGAR</name>
<dbReference type="InterPro" id="IPR013509">
    <property type="entry name" value="RNR_lsu_N"/>
</dbReference>
<protein>
    <recommendedName>
        <fullName evidence="2 4">Ribonucleoside-diphosphate reductase</fullName>
        <ecNumber evidence="2 4">1.17.4.1</ecNumber>
    </recommendedName>
</protein>
<dbReference type="OrthoDB" id="3079203at2759"/>
<comment type="function">
    <text evidence="4">Provides the precursors necessary for DNA synthesis. Catalyzes the biosynthesis of deoxyribonucleotides from the corresponding ribonucleotides.</text>
</comment>
<dbReference type="UniPathway" id="UPA00326"/>
<dbReference type="InterPro" id="IPR039718">
    <property type="entry name" value="Rrm1"/>
</dbReference>
<keyword evidence="8" id="KW-1185">Reference proteome</keyword>
<feature type="domain" description="Ribonucleotide reductase large subunit N-terminal" evidence="5">
    <location>
        <begin position="110"/>
        <end position="172"/>
    </location>
</feature>
<dbReference type="PANTHER" id="PTHR11573">
    <property type="entry name" value="RIBONUCLEOSIDE-DIPHOSPHATE REDUCTASE LARGE CHAIN"/>
    <property type="match status" value="1"/>
</dbReference>
<evidence type="ECO:0000256" key="1">
    <source>
        <dbReference type="ARBA" id="ARBA00010406"/>
    </source>
</evidence>
<evidence type="ECO:0000313" key="8">
    <source>
        <dbReference type="Proteomes" id="UP000541558"/>
    </source>
</evidence>
<evidence type="ECO:0000259" key="6">
    <source>
        <dbReference type="Pfam" id="PF02867"/>
    </source>
</evidence>
<dbReference type="GO" id="GO:0009263">
    <property type="term" value="P:deoxyribonucleotide biosynthetic process"/>
    <property type="evidence" value="ECO:0007669"/>
    <property type="project" value="UniProtKB-KW"/>
</dbReference>
<dbReference type="SUPFAM" id="SSF48168">
    <property type="entry name" value="R1 subunit of ribonucleotide reductase, N-terminal domain"/>
    <property type="match status" value="1"/>
</dbReference>
<evidence type="ECO:0000256" key="2">
    <source>
        <dbReference type="ARBA" id="ARBA00012274"/>
    </source>
</evidence>
<dbReference type="AlphaFoldDB" id="A0A8H5FEJ5"/>
<evidence type="ECO:0000259" key="5">
    <source>
        <dbReference type="Pfam" id="PF00317"/>
    </source>
</evidence>
<comment type="caution">
    <text evidence="7">The sequence shown here is derived from an EMBL/GenBank/DDBJ whole genome shotgun (WGS) entry which is preliminary data.</text>
</comment>
<keyword evidence="3 4" id="KW-0560">Oxidoreductase</keyword>
<evidence type="ECO:0000313" key="7">
    <source>
        <dbReference type="EMBL" id="KAF5333911.1"/>
    </source>
</evidence>
<dbReference type="GO" id="GO:0005971">
    <property type="term" value="C:ribonucleoside-diphosphate reductase complex"/>
    <property type="evidence" value="ECO:0007669"/>
    <property type="project" value="TreeGrafter"/>
</dbReference>
<gene>
    <name evidence="7" type="ORF">D9611_015131</name>
</gene>
<dbReference type="Proteomes" id="UP000541558">
    <property type="component" value="Unassembled WGS sequence"/>
</dbReference>
<dbReference type="InterPro" id="IPR000788">
    <property type="entry name" value="RNR_lg_C"/>
</dbReference>
<dbReference type="GO" id="GO:0004748">
    <property type="term" value="F:ribonucleoside-diphosphate reductase activity, thioredoxin disulfide as acceptor"/>
    <property type="evidence" value="ECO:0007669"/>
    <property type="project" value="UniProtKB-EC"/>
</dbReference>
<dbReference type="EC" id="1.17.4.1" evidence="2 4"/>
<dbReference type="EMBL" id="JAACJK010000095">
    <property type="protein sequence ID" value="KAF5333911.1"/>
    <property type="molecule type" value="Genomic_DNA"/>
</dbReference>
<dbReference type="SUPFAM" id="SSF51998">
    <property type="entry name" value="PFL-like glycyl radical enzymes"/>
    <property type="match status" value="1"/>
</dbReference>
<feature type="domain" description="Ribonucleotide reductase large subunit C-terminal" evidence="6">
    <location>
        <begin position="422"/>
        <end position="682"/>
    </location>
</feature>
<reference evidence="7 8" key="1">
    <citation type="journal article" date="2020" name="ISME J.">
        <title>Uncovering the hidden diversity of litter-decomposition mechanisms in mushroom-forming fungi.</title>
        <authorList>
            <person name="Floudas D."/>
            <person name="Bentzer J."/>
            <person name="Ahren D."/>
            <person name="Johansson T."/>
            <person name="Persson P."/>
            <person name="Tunlid A."/>
        </authorList>
    </citation>
    <scope>NUCLEOTIDE SEQUENCE [LARGE SCALE GENOMIC DNA]</scope>
    <source>
        <strain evidence="7 8">CBS 175.51</strain>
    </source>
</reference>
<dbReference type="GO" id="GO:0005524">
    <property type="term" value="F:ATP binding"/>
    <property type="evidence" value="ECO:0007669"/>
    <property type="project" value="InterPro"/>
</dbReference>
<dbReference type="Gene3D" id="3.20.70.20">
    <property type="match status" value="1"/>
</dbReference>
<evidence type="ECO:0000256" key="4">
    <source>
        <dbReference type="RuleBase" id="RU003410"/>
    </source>
</evidence>
<keyword evidence="4" id="KW-0215">Deoxyribonucleotide synthesis</keyword>
<comment type="similarity">
    <text evidence="1 4">Belongs to the ribonucleoside diphosphate reductase large chain family.</text>
</comment>
<dbReference type="Pfam" id="PF02867">
    <property type="entry name" value="Ribonuc_red_lgC"/>
    <property type="match status" value="2"/>
</dbReference>